<organism evidence="2 3">
    <name type="scientific">Aplysia californica</name>
    <name type="common">California sea hare</name>
    <dbReference type="NCBI Taxonomy" id="6500"/>
    <lineage>
        <taxon>Eukaryota</taxon>
        <taxon>Metazoa</taxon>
        <taxon>Spiralia</taxon>
        <taxon>Lophotrochozoa</taxon>
        <taxon>Mollusca</taxon>
        <taxon>Gastropoda</taxon>
        <taxon>Heterobranchia</taxon>
        <taxon>Euthyneura</taxon>
        <taxon>Tectipleura</taxon>
        <taxon>Aplysiida</taxon>
        <taxon>Aplysioidea</taxon>
        <taxon>Aplysiidae</taxon>
        <taxon>Aplysia</taxon>
    </lineage>
</organism>
<sequence length="777" mass="84935">MAESGEEVNKDVELKIENEEEEIEMLQEQEAESLLEIAPEEDESNIKEVSEVLDTSEDVNNEAEEETTFDQGNEDLLDAEGAYLNEDGEGDGGDTIEGRDDDTGKDVEEEDEEEAEEEEEEELEEEKTEKKIVDPNVMPQVNVAVLAKRKWQVKVYPLKPADFTSGLIARVFKSARESLLYLMTGEFSRGKGEMYIQSVTESIRVVRSLMTLDSHFQEINIEVIRKNAEGVIQEKAYMRFDTKMVRMLFVAMTAGPLKNQGHLFGRKRERVIGSVFVKNLPPGTTKNMLRVMFPFAQEINYNPEKYTDGTARLVLKTRSTVIPCLKAFAKVELGGNILELHPLEKKKPPAAKDESGSRRRSSSQTVEKEGAKTEGSGSKSHADSKSSEDGKREPSKSKEQVSSKSGDKKEEKDSPKKRESSSASSKKEGDSKSPQAKGKERSASSQQRRPGFGNLKNRTGPYKKFPPTRDTFRRSKDTGGPKSFGDNRSGFRKPGLAGNRFGNRTGGPQRSQNFAGGSRSLGSGMRSGRGSRGTNDRRLSGSLNVGAELAAKAEATKDMMILQSQLNMAIKSQLAMLNQTQMAVEQAKRGASSVGLGGGLSMAGSSGVLGGSSYGMSQLAEQSRRDPVGDRGYGARSRSRDRGANMDDSANWAFGKRSAAQADLGDDYGDAGYVRKRSSGMRNRGGGGGRYGQQNRGMGQQSRALGQQGRAFGGANRSGSEAYDEDSYRHDSYALREQAEDPYSYGPTGRSFGGGASLDSSARSGNYDSEGYGAYRY</sequence>
<feature type="region of interest" description="Disordered" evidence="1">
    <location>
        <begin position="36"/>
        <end position="131"/>
    </location>
</feature>
<name>A0ABM0K5J4_APLCA</name>
<dbReference type="InterPro" id="IPR035979">
    <property type="entry name" value="RBD_domain_sf"/>
</dbReference>
<evidence type="ECO:0000256" key="1">
    <source>
        <dbReference type="SAM" id="MobiDB-lite"/>
    </source>
</evidence>
<feature type="compositionally biased region" description="Low complexity" evidence="1">
    <location>
        <begin position="692"/>
        <end position="701"/>
    </location>
</feature>
<evidence type="ECO:0000313" key="3">
    <source>
        <dbReference type="RefSeq" id="XP_005109234.1"/>
    </source>
</evidence>
<reference evidence="3" key="1">
    <citation type="submission" date="2025-08" db="UniProtKB">
        <authorList>
            <consortium name="RefSeq"/>
        </authorList>
    </citation>
    <scope>IDENTIFICATION</scope>
</reference>
<dbReference type="SUPFAM" id="SSF54928">
    <property type="entry name" value="RNA-binding domain, RBD"/>
    <property type="match status" value="1"/>
</dbReference>
<feature type="compositionally biased region" description="Basic and acidic residues" evidence="1">
    <location>
        <begin position="726"/>
        <end position="739"/>
    </location>
</feature>
<feature type="region of interest" description="Disordered" evidence="1">
    <location>
        <begin position="344"/>
        <end position="540"/>
    </location>
</feature>
<dbReference type="PANTHER" id="PTHR18898:SF2">
    <property type="entry name" value="NUCLEOPROTEIN TPR"/>
    <property type="match status" value="1"/>
</dbReference>
<accession>A0ABM0K5J4</accession>
<feature type="compositionally biased region" description="Basic and acidic residues" evidence="1">
    <location>
        <begin position="380"/>
        <end position="442"/>
    </location>
</feature>
<evidence type="ECO:0000313" key="2">
    <source>
        <dbReference type="Proteomes" id="UP000694888"/>
    </source>
</evidence>
<feature type="compositionally biased region" description="Acidic residues" evidence="1">
    <location>
        <begin position="54"/>
        <end position="78"/>
    </location>
</feature>
<feature type="compositionally biased region" description="Basic and acidic residues" evidence="1">
    <location>
        <begin position="344"/>
        <end position="357"/>
    </location>
</feature>
<feature type="compositionally biased region" description="Polar residues" evidence="1">
    <location>
        <begin position="758"/>
        <end position="767"/>
    </location>
</feature>
<dbReference type="Proteomes" id="UP000694888">
    <property type="component" value="Unplaced"/>
</dbReference>
<protein>
    <submittedName>
        <fullName evidence="3">Nucleolin</fullName>
    </submittedName>
</protein>
<dbReference type="PANTHER" id="PTHR18898">
    <property type="entry name" value="NUCLEOPROTEIN TPR-RELATED"/>
    <property type="match status" value="1"/>
</dbReference>
<proteinExistence type="predicted"/>
<dbReference type="RefSeq" id="XP_005109234.1">
    <property type="nucleotide sequence ID" value="XM_005109177.3"/>
</dbReference>
<feature type="compositionally biased region" description="Basic and acidic residues" evidence="1">
    <location>
        <begin position="470"/>
        <end position="479"/>
    </location>
</feature>
<feature type="compositionally biased region" description="Acidic residues" evidence="1">
    <location>
        <begin position="107"/>
        <end position="126"/>
    </location>
</feature>
<dbReference type="GeneID" id="101851225"/>
<feature type="region of interest" description="Disordered" evidence="1">
    <location>
        <begin position="619"/>
        <end position="648"/>
    </location>
</feature>
<feature type="compositionally biased region" description="Basic and acidic residues" evidence="1">
    <location>
        <begin position="96"/>
        <end position="106"/>
    </location>
</feature>
<feature type="compositionally biased region" description="Polar residues" evidence="1">
    <location>
        <begin position="506"/>
        <end position="515"/>
    </location>
</feature>
<keyword evidence="2" id="KW-1185">Reference proteome</keyword>
<feature type="region of interest" description="Disordered" evidence="1">
    <location>
        <begin position="665"/>
        <end position="777"/>
    </location>
</feature>
<gene>
    <name evidence="3" type="primary">LOC101851225</name>
</gene>